<feature type="domain" description="SF4 helicase" evidence="1">
    <location>
        <begin position="58"/>
        <end position="111"/>
    </location>
</feature>
<gene>
    <name evidence="2" type="ORF">DNX69_23585</name>
</gene>
<dbReference type="AlphaFoldDB" id="A0A323UBH6"/>
<evidence type="ECO:0000313" key="2">
    <source>
        <dbReference type="EMBL" id="PZA09527.1"/>
    </source>
</evidence>
<keyword evidence="2" id="KW-0067">ATP-binding</keyword>
<name>A0A323UBH6_RHOPL</name>
<reference evidence="2 3" key="1">
    <citation type="submission" date="2018-06" db="EMBL/GenBank/DDBJ databases">
        <title>Draft Whole-Genome Sequence of the purple photosynthetic bacterium Rhodospeudomonas palustris XCP.</title>
        <authorList>
            <person name="Rayyan A."/>
            <person name="Meyer T.E."/>
            <person name="Kyndt J.A."/>
        </authorList>
    </citation>
    <scope>NUCLEOTIDE SEQUENCE [LARGE SCALE GENOMIC DNA]</scope>
    <source>
        <strain evidence="2 3">XCP</strain>
    </source>
</reference>
<dbReference type="InterPro" id="IPR007694">
    <property type="entry name" value="DNA_helicase_DnaB-like_C"/>
</dbReference>
<dbReference type="GO" id="GO:0006260">
    <property type="term" value="P:DNA replication"/>
    <property type="evidence" value="ECO:0007669"/>
    <property type="project" value="InterPro"/>
</dbReference>
<evidence type="ECO:0000313" key="3">
    <source>
        <dbReference type="Proteomes" id="UP000248134"/>
    </source>
</evidence>
<dbReference type="GO" id="GO:0003678">
    <property type="term" value="F:DNA helicase activity"/>
    <property type="evidence" value="ECO:0007669"/>
    <property type="project" value="InterPro"/>
</dbReference>
<dbReference type="Proteomes" id="UP000248134">
    <property type="component" value="Unassembled WGS sequence"/>
</dbReference>
<dbReference type="SUPFAM" id="SSF52540">
    <property type="entry name" value="P-loop containing nucleoside triphosphate hydrolases"/>
    <property type="match status" value="1"/>
</dbReference>
<organism evidence="2 3">
    <name type="scientific">Rhodopseudomonas palustris</name>
    <dbReference type="NCBI Taxonomy" id="1076"/>
    <lineage>
        <taxon>Bacteria</taxon>
        <taxon>Pseudomonadati</taxon>
        <taxon>Pseudomonadota</taxon>
        <taxon>Alphaproteobacteria</taxon>
        <taxon>Hyphomicrobiales</taxon>
        <taxon>Nitrobacteraceae</taxon>
        <taxon>Rhodopseudomonas</taxon>
    </lineage>
</organism>
<proteinExistence type="predicted"/>
<dbReference type="PANTHER" id="PTHR30153:SF2">
    <property type="entry name" value="REPLICATIVE DNA HELICASE"/>
    <property type="match status" value="1"/>
</dbReference>
<dbReference type="OrthoDB" id="7357206at2"/>
<protein>
    <submittedName>
        <fullName evidence="2">DNA helicase</fullName>
    </submittedName>
</protein>
<comment type="caution">
    <text evidence="2">The sequence shown here is derived from an EMBL/GenBank/DDBJ whole genome shotgun (WGS) entry which is preliminary data.</text>
</comment>
<evidence type="ECO:0000259" key="1">
    <source>
        <dbReference type="Pfam" id="PF03796"/>
    </source>
</evidence>
<keyword evidence="2" id="KW-0347">Helicase</keyword>
<dbReference type="Pfam" id="PF03796">
    <property type="entry name" value="DnaB_C"/>
    <property type="match status" value="2"/>
</dbReference>
<sequence>MRLSAPVYRLKRKAKLLSRSQNLPLHAALDQVAAAEGFARWSLLVDSAAASPAASLFAALGPGDLVLLGARPGQGKTLLSLELAVEAIKAGRTSAFFTLEYTEVEVLARLRAIGADPVSLADKFTLDTSDAICADYIIAQSASAPNGALVVVDYLQLLDRRRDTPELNVQIRALRSFARAAGVILVIISQIDRSYDPAKKSCPDLSDVRLINELDLGLFSHACFVGSGEIKWSPVSAVA</sequence>
<keyword evidence="2" id="KW-0378">Hydrolase</keyword>
<dbReference type="RefSeq" id="WP_110788437.1">
    <property type="nucleotide sequence ID" value="NZ_QKQS01000033.1"/>
</dbReference>
<dbReference type="NCBIfam" id="NF004629">
    <property type="entry name" value="PRK05973.1"/>
    <property type="match status" value="1"/>
</dbReference>
<dbReference type="InterPro" id="IPR027417">
    <property type="entry name" value="P-loop_NTPase"/>
</dbReference>
<keyword evidence="2" id="KW-0547">Nucleotide-binding</keyword>
<dbReference type="GO" id="GO:0005524">
    <property type="term" value="F:ATP binding"/>
    <property type="evidence" value="ECO:0007669"/>
    <property type="project" value="InterPro"/>
</dbReference>
<dbReference type="PANTHER" id="PTHR30153">
    <property type="entry name" value="REPLICATIVE DNA HELICASE DNAB"/>
    <property type="match status" value="1"/>
</dbReference>
<feature type="domain" description="SF4 helicase" evidence="1">
    <location>
        <begin position="146"/>
        <end position="209"/>
    </location>
</feature>
<accession>A0A323UBH6</accession>
<dbReference type="EMBL" id="QKQS01000033">
    <property type="protein sequence ID" value="PZA09527.1"/>
    <property type="molecule type" value="Genomic_DNA"/>
</dbReference>
<dbReference type="Gene3D" id="3.40.50.300">
    <property type="entry name" value="P-loop containing nucleotide triphosphate hydrolases"/>
    <property type="match status" value="1"/>
</dbReference>
<dbReference type="GO" id="GO:0005829">
    <property type="term" value="C:cytosol"/>
    <property type="evidence" value="ECO:0007669"/>
    <property type="project" value="TreeGrafter"/>
</dbReference>